<dbReference type="InterPro" id="IPR024230">
    <property type="entry name" value="GspL_cyto_dom"/>
</dbReference>
<evidence type="ECO:0000256" key="4">
    <source>
        <dbReference type="ARBA" id="ARBA00022475"/>
    </source>
</evidence>
<keyword evidence="14" id="KW-1185">Reference proteome</keyword>
<sequence>MTEALVIRLNAASKPADVADGWIAQWLAVDSTGARHGNVQSGPLANAAAFSGGRRVIVIVPGTDVYLAEPVLPVKSGAKLLQVVPFALEEQMATDIEDLHFAVGKRDDRPGTPVAAVARDQMDTWRDALSAANLHADAIYAETTALPVTPNGVTLLVDGARVFVKRESGQGAVLDVQPLIEAVQLALAAGDDSREHVTIYLTEDVYERDRDLFEGLREFTASLQLKLLPDGPLPLLAANVMQGSSINLLQGAYAQKTKLRLSFQPWRYAAILAGVFLVAHFAVKAWQIVDLKRDEARLDTEIAQLYQQTMPGAPIPDPLEARKQFEMRLSALRGGGEVSGGMMTTMGVLRDAIAQTPGVTVEALSYRDNTTDVRIYATSVDELDKIQHVASERGLVAEIQSANPRDSKVEGRMKFKQTGT</sequence>
<evidence type="ECO:0000256" key="3">
    <source>
        <dbReference type="ARBA" id="ARBA00022448"/>
    </source>
</evidence>
<gene>
    <name evidence="13" type="ORF">HNQ60_000934</name>
</gene>
<feature type="domain" description="GspL cytoplasmic actin-ATPase-like" evidence="11">
    <location>
        <begin position="43"/>
        <end position="256"/>
    </location>
</feature>
<keyword evidence="8" id="KW-1133">Transmembrane helix</keyword>
<dbReference type="Pfam" id="PF05134">
    <property type="entry name" value="T2SSL"/>
    <property type="match status" value="1"/>
</dbReference>
<dbReference type="Gene3D" id="3.30.420.380">
    <property type="match status" value="1"/>
</dbReference>
<evidence type="ECO:0000256" key="9">
    <source>
        <dbReference type="ARBA" id="ARBA00023136"/>
    </source>
</evidence>
<dbReference type="RefSeq" id="WP_184329840.1">
    <property type="nucleotide sequence ID" value="NZ_JACHHZ010000001.1"/>
</dbReference>
<organism evidence="13 14">
    <name type="scientific">Povalibacter uvarum</name>
    <dbReference type="NCBI Taxonomy" id="732238"/>
    <lineage>
        <taxon>Bacteria</taxon>
        <taxon>Pseudomonadati</taxon>
        <taxon>Pseudomonadota</taxon>
        <taxon>Gammaproteobacteria</taxon>
        <taxon>Steroidobacterales</taxon>
        <taxon>Steroidobacteraceae</taxon>
        <taxon>Povalibacter</taxon>
    </lineage>
</organism>
<dbReference type="GO" id="GO:0009276">
    <property type="term" value="C:Gram-negative-bacterium-type cell wall"/>
    <property type="evidence" value="ECO:0007669"/>
    <property type="project" value="InterPro"/>
</dbReference>
<protein>
    <recommendedName>
        <fullName evidence="10">Type II secretion system protein L</fullName>
        <shortName evidence="10">T2SS protein L</shortName>
    </recommendedName>
</protein>
<evidence type="ECO:0000256" key="6">
    <source>
        <dbReference type="ARBA" id="ARBA00022692"/>
    </source>
</evidence>
<feature type="domain" description="GspL periplasmic" evidence="12">
    <location>
        <begin position="264"/>
        <end position="415"/>
    </location>
</feature>
<reference evidence="13 14" key="1">
    <citation type="submission" date="2020-08" db="EMBL/GenBank/DDBJ databases">
        <title>Genomic Encyclopedia of Type Strains, Phase IV (KMG-IV): sequencing the most valuable type-strain genomes for metagenomic binning, comparative biology and taxonomic classification.</title>
        <authorList>
            <person name="Goeker M."/>
        </authorList>
    </citation>
    <scope>NUCLEOTIDE SEQUENCE [LARGE SCALE GENOMIC DNA]</scope>
    <source>
        <strain evidence="13 14">DSM 26723</strain>
    </source>
</reference>
<dbReference type="CDD" id="cd24017">
    <property type="entry name" value="ASKHA_T2SSL_N"/>
    <property type="match status" value="1"/>
</dbReference>
<dbReference type="Proteomes" id="UP000588068">
    <property type="component" value="Unassembled WGS sequence"/>
</dbReference>
<accession>A0A841HIN1</accession>
<evidence type="ECO:0000313" key="13">
    <source>
        <dbReference type="EMBL" id="MBB6092088.1"/>
    </source>
</evidence>
<dbReference type="PIRSF" id="PIRSF015761">
    <property type="entry name" value="Protein_L"/>
    <property type="match status" value="1"/>
</dbReference>
<dbReference type="InterPro" id="IPR043129">
    <property type="entry name" value="ATPase_NBD"/>
</dbReference>
<evidence type="ECO:0000256" key="2">
    <source>
        <dbReference type="ARBA" id="ARBA00005318"/>
    </source>
</evidence>
<keyword evidence="4" id="KW-1003">Cell membrane</keyword>
<evidence type="ECO:0000256" key="5">
    <source>
        <dbReference type="ARBA" id="ARBA00022519"/>
    </source>
</evidence>
<dbReference type="Pfam" id="PF12693">
    <property type="entry name" value="GspL_C"/>
    <property type="match status" value="1"/>
</dbReference>
<keyword evidence="7 10" id="KW-0653">Protein transport</keyword>
<keyword evidence="3 10" id="KW-0813">Transport</keyword>
<dbReference type="InterPro" id="IPR007812">
    <property type="entry name" value="T2SS_protein-GspL"/>
</dbReference>
<evidence type="ECO:0000256" key="10">
    <source>
        <dbReference type="PIRNR" id="PIRNR015761"/>
    </source>
</evidence>
<evidence type="ECO:0000256" key="8">
    <source>
        <dbReference type="ARBA" id="ARBA00022989"/>
    </source>
</evidence>
<evidence type="ECO:0000259" key="11">
    <source>
        <dbReference type="Pfam" id="PF05134"/>
    </source>
</evidence>
<dbReference type="GO" id="GO:0015628">
    <property type="term" value="P:protein secretion by the type II secretion system"/>
    <property type="evidence" value="ECO:0007669"/>
    <property type="project" value="InterPro"/>
</dbReference>
<comment type="function">
    <text evidence="10">Inner membrane component of the type II secretion system required for the energy-dependent secretion of extracellular factors such as proteases and toxins from the periplasm.</text>
</comment>
<keyword evidence="6" id="KW-0812">Transmembrane</keyword>
<proteinExistence type="inferred from homology"/>
<dbReference type="SUPFAM" id="SSF53067">
    <property type="entry name" value="Actin-like ATPase domain"/>
    <property type="match status" value="1"/>
</dbReference>
<dbReference type="EMBL" id="JACHHZ010000001">
    <property type="protein sequence ID" value="MBB6092088.1"/>
    <property type="molecule type" value="Genomic_DNA"/>
</dbReference>
<dbReference type="GO" id="GO:0015627">
    <property type="term" value="C:type II protein secretion system complex"/>
    <property type="evidence" value="ECO:0007669"/>
    <property type="project" value="InterPro"/>
</dbReference>
<evidence type="ECO:0000256" key="1">
    <source>
        <dbReference type="ARBA" id="ARBA00004377"/>
    </source>
</evidence>
<keyword evidence="9" id="KW-0472">Membrane</keyword>
<dbReference type="NCBIfam" id="TIGR01709">
    <property type="entry name" value="typeII_sec_gspL"/>
    <property type="match status" value="1"/>
</dbReference>
<dbReference type="InterPro" id="IPR025691">
    <property type="entry name" value="GspL_pp_dom"/>
</dbReference>
<comment type="subcellular location">
    <subcellularLocation>
        <location evidence="1">Cell inner membrane</location>
        <topology evidence="1">Single-pass membrane protein</topology>
    </subcellularLocation>
</comment>
<comment type="caution">
    <text evidence="13">The sequence shown here is derived from an EMBL/GenBank/DDBJ whole genome shotgun (WGS) entry which is preliminary data.</text>
</comment>
<dbReference type="Gene3D" id="3.30.1360.100">
    <property type="entry name" value="General secretion pathway protein M, EpsM"/>
    <property type="match status" value="1"/>
</dbReference>
<evidence type="ECO:0000259" key="12">
    <source>
        <dbReference type="Pfam" id="PF12693"/>
    </source>
</evidence>
<keyword evidence="5" id="KW-0997">Cell inner membrane</keyword>
<comment type="similarity">
    <text evidence="2 10">Belongs to the GSP L family.</text>
</comment>
<dbReference type="GO" id="GO:0005886">
    <property type="term" value="C:plasma membrane"/>
    <property type="evidence" value="ECO:0007669"/>
    <property type="project" value="UniProtKB-SubCell"/>
</dbReference>
<name>A0A841HIN1_9GAMM</name>
<dbReference type="AlphaFoldDB" id="A0A841HIN1"/>
<evidence type="ECO:0000256" key="7">
    <source>
        <dbReference type="ARBA" id="ARBA00022927"/>
    </source>
</evidence>
<evidence type="ECO:0000313" key="14">
    <source>
        <dbReference type="Proteomes" id="UP000588068"/>
    </source>
</evidence>